<keyword evidence="3" id="KW-1185">Reference proteome</keyword>
<evidence type="ECO:0000256" key="1">
    <source>
        <dbReference type="SAM" id="MobiDB-lite"/>
    </source>
</evidence>
<dbReference type="EMBL" id="JBBXMP010000225">
    <property type="protein sequence ID" value="KAL0059469.1"/>
    <property type="molecule type" value="Genomic_DNA"/>
</dbReference>
<reference evidence="2 3" key="1">
    <citation type="submission" date="2024-05" db="EMBL/GenBank/DDBJ databases">
        <title>A draft genome resource for the thread blight pathogen Marasmius tenuissimus strain MS-2.</title>
        <authorList>
            <person name="Yulfo-Soto G.E."/>
            <person name="Baruah I.K."/>
            <person name="Amoako-Attah I."/>
            <person name="Bukari Y."/>
            <person name="Meinhardt L.W."/>
            <person name="Bailey B.A."/>
            <person name="Cohen S.P."/>
        </authorList>
    </citation>
    <scope>NUCLEOTIDE SEQUENCE [LARGE SCALE GENOMIC DNA]</scope>
    <source>
        <strain evidence="2 3">MS-2</strain>
    </source>
</reference>
<gene>
    <name evidence="2" type="ORF">AAF712_013777</name>
</gene>
<dbReference type="Proteomes" id="UP001437256">
    <property type="component" value="Unassembled WGS sequence"/>
</dbReference>
<proteinExistence type="predicted"/>
<accession>A0ABR2ZER0</accession>
<comment type="caution">
    <text evidence="2">The sequence shown here is derived from an EMBL/GenBank/DDBJ whole genome shotgun (WGS) entry which is preliminary data.</text>
</comment>
<feature type="compositionally biased region" description="Basic and acidic residues" evidence="1">
    <location>
        <begin position="9"/>
        <end position="20"/>
    </location>
</feature>
<organism evidence="2 3">
    <name type="scientific">Marasmius tenuissimus</name>
    <dbReference type="NCBI Taxonomy" id="585030"/>
    <lineage>
        <taxon>Eukaryota</taxon>
        <taxon>Fungi</taxon>
        <taxon>Dikarya</taxon>
        <taxon>Basidiomycota</taxon>
        <taxon>Agaricomycotina</taxon>
        <taxon>Agaricomycetes</taxon>
        <taxon>Agaricomycetidae</taxon>
        <taxon>Agaricales</taxon>
        <taxon>Marasmiineae</taxon>
        <taxon>Marasmiaceae</taxon>
        <taxon>Marasmius</taxon>
    </lineage>
</organism>
<sequence length="216" mass="25635">MVRPRKYKTKAEQQKAVLEKSKRSYNKHRVEILARRQNQRREHKQRQDQALVKDLLGSIHRRSTKDLDKTEEKRAHRFFESLHDVYCAEISKAFTTSPLEFYELLCKRTISWLDRGSAGDSPFSQLESQIQRLNTNVTLHADKIYNLFGDKDLYQRFMRLRELVREHMACIDELEYGRLVDGLVGEEQLYEKYKEGRCAYQTPSRVPLISGRKLLL</sequence>
<evidence type="ECO:0000313" key="3">
    <source>
        <dbReference type="Proteomes" id="UP001437256"/>
    </source>
</evidence>
<evidence type="ECO:0000313" key="2">
    <source>
        <dbReference type="EMBL" id="KAL0059469.1"/>
    </source>
</evidence>
<name>A0ABR2ZER0_9AGAR</name>
<feature type="region of interest" description="Disordered" evidence="1">
    <location>
        <begin position="1"/>
        <end position="20"/>
    </location>
</feature>
<protein>
    <submittedName>
        <fullName evidence="2">Uncharacterized protein</fullName>
    </submittedName>
</protein>